<gene>
    <name evidence="2" type="ORF">APAL1065_LOCUS9245</name>
</gene>
<feature type="region of interest" description="Disordered" evidence="1">
    <location>
        <begin position="196"/>
        <end position="226"/>
    </location>
</feature>
<dbReference type="EMBL" id="HBHT01013790">
    <property type="protein sequence ID" value="CAD9959566.1"/>
    <property type="molecule type" value="Transcribed_RNA"/>
</dbReference>
<feature type="region of interest" description="Disordered" evidence="1">
    <location>
        <begin position="41"/>
        <end position="64"/>
    </location>
</feature>
<evidence type="ECO:0000313" key="2">
    <source>
        <dbReference type="EMBL" id="CAD9959566.1"/>
    </source>
</evidence>
<feature type="compositionally biased region" description="Low complexity" evidence="1">
    <location>
        <begin position="43"/>
        <end position="58"/>
    </location>
</feature>
<sequence length="236" mass="26624">MMEGVNYQFMCHHPHASIGFLVKDVASFLFEQKHPALDVDVASSSSSSTNDSTATTQTRPSSWDEFEVEEHANELLHRAMQVLHRANVFSDAPFLFAPGHIAFAIVAIVVESTNEGGFLGDIMQDYLVTRYPMQSEEEILEYTRNVSRVISLLLSNHNMDLRPRQNVSVSEIVAQRAAQLHRVLCRVRKMARQTAASQTATLVESRHRRKRTRSVADADFTPPRGLPVRKMVTPTY</sequence>
<accession>A0A7S2Y8K3</accession>
<name>A0A7S2Y8K3_9STRA</name>
<organism evidence="2">
    <name type="scientific">Entomoneis paludosa</name>
    <dbReference type="NCBI Taxonomy" id="265537"/>
    <lineage>
        <taxon>Eukaryota</taxon>
        <taxon>Sar</taxon>
        <taxon>Stramenopiles</taxon>
        <taxon>Ochrophyta</taxon>
        <taxon>Bacillariophyta</taxon>
        <taxon>Bacillariophyceae</taxon>
        <taxon>Bacillariophycidae</taxon>
        <taxon>Entomoneidaceae</taxon>
        <taxon>Entomoneis</taxon>
    </lineage>
</organism>
<protein>
    <submittedName>
        <fullName evidence="2">Uncharacterized protein</fullName>
    </submittedName>
</protein>
<dbReference type="Gene3D" id="1.10.472.10">
    <property type="entry name" value="Cyclin-like"/>
    <property type="match status" value="1"/>
</dbReference>
<evidence type="ECO:0000256" key="1">
    <source>
        <dbReference type="SAM" id="MobiDB-lite"/>
    </source>
</evidence>
<proteinExistence type="predicted"/>
<reference evidence="2" key="1">
    <citation type="submission" date="2021-01" db="EMBL/GenBank/DDBJ databases">
        <authorList>
            <person name="Corre E."/>
            <person name="Pelletier E."/>
            <person name="Niang G."/>
            <person name="Scheremetjew M."/>
            <person name="Finn R."/>
            <person name="Kale V."/>
            <person name="Holt S."/>
            <person name="Cochrane G."/>
            <person name="Meng A."/>
            <person name="Brown T."/>
            <person name="Cohen L."/>
        </authorList>
    </citation>
    <scope>NUCLEOTIDE SEQUENCE</scope>
    <source>
        <strain evidence="2">CCMP125</strain>
    </source>
</reference>
<dbReference type="AlphaFoldDB" id="A0A7S2Y8K3"/>